<name>A0A0A5I1U8_9BACI</name>
<organism evidence="3 4">
    <name type="scientific">Pontibacillus halophilus JSM 076056 = DSM 19796</name>
    <dbReference type="NCBI Taxonomy" id="1385510"/>
    <lineage>
        <taxon>Bacteria</taxon>
        <taxon>Bacillati</taxon>
        <taxon>Bacillota</taxon>
        <taxon>Bacilli</taxon>
        <taxon>Bacillales</taxon>
        <taxon>Bacillaceae</taxon>
        <taxon>Pontibacillus</taxon>
    </lineage>
</organism>
<evidence type="ECO:0000313" key="3">
    <source>
        <dbReference type="EMBL" id="KGX89832.1"/>
    </source>
</evidence>
<dbReference type="RefSeq" id="WP_026801712.1">
    <property type="nucleotide sequence ID" value="NZ_AULI01000022.1"/>
</dbReference>
<dbReference type="Pfam" id="PF14020">
    <property type="entry name" value="DUF4236"/>
    <property type="match status" value="1"/>
</dbReference>
<dbReference type="STRING" id="1385510.GCA_000425205_03534"/>
<gene>
    <name evidence="3" type="ORF">N781_08935</name>
</gene>
<dbReference type="OrthoDB" id="983149at2"/>
<evidence type="ECO:0000256" key="1">
    <source>
        <dbReference type="SAM" id="MobiDB-lite"/>
    </source>
</evidence>
<dbReference type="Proteomes" id="UP000030528">
    <property type="component" value="Unassembled WGS sequence"/>
</dbReference>
<feature type="domain" description="DUF4236" evidence="2">
    <location>
        <begin position="3"/>
        <end position="55"/>
    </location>
</feature>
<dbReference type="eggNOG" id="ENOG502ZBGH">
    <property type="taxonomic scope" value="Bacteria"/>
</dbReference>
<dbReference type="InterPro" id="IPR025330">
    <property type="entry name" value="DUF4236"/>
</dbReference>
<keyword evidence="4" id="KW-1185">Reference proteome</keyword>
<feature type="compositionally biased region" description="Low complexity" evidence="1">
    <location>
        <begin position="60"/>
        <end position="80"/>
    </location>
</feature>
<evidence type="ECO:0000259" key="2">
    <source>
        <dbReference type="Pfam" id="PF14020"/>
    </source>
</evidence>
<dbReference type="AlphaFoldDB" id="A0A0A5I1U8"/>
<protein>
    <recommendedName>
        <fullName evidence="2">DUF4236 domain-containing protein</fullName>
    </recommendedName>
</protein>
<evidence type="ECO:0000313" key="4">
    <source>
        <dbReference type="Proteomes" id="UP000030528"/>
    </source>
</evidence>
<comment type="caution">
    <text evidence="3">The sequence shown here is derived from an EMBL/GenBank/DDBJ whole genome shotgun (WGS) entry which is preliminary data.</text>
</comment>
<dbReference type="EMBL" id="AVPE01000019">
    <property type="protein sequence ID" value="KGX89832.1"/>
    <property type="molecule type" value="Genomic_DNA"/>
</dbReference>
<feature type="region of interest" description="Disordered" evidence="1">
    <location>
        <begin position="58"/>
        <end position="89"/>
    </location>
</feature>
<accession>A0A0A5I1U8</accession>
<sequence>MGFGVRRSVNLGGDVRMNVGKRGVSMSAGSKGARVRVGSNGVRVRATVPGTGIYYENGLRANRNSSSSNQAYRQNRLTQTQKDEQKKQEQAMARDAVARFQEKCEFLISLHKDCTETFNWNHIVRTPPFTEGEQGPNEKEAEEAVTNYRPTLRDRFFKRKEARHRLLMEAIGPAKEEDDKLYEEWLSIKGLGERVLKGQVDSYAKVIDDLAPFADIEKLGSGFNHSFKDRYQAVFDLYVHSDKVIPSHELSLTKTGKLSSKQMTKTKFYELYQDYVASVVLRVAREMFALLPLQTVTINAKGEQFNSATGFHEENTILSVKIDRQTLEALNFDRIDCSDSMQNFEHRMSFKKTKGFSPVENLEVVQ</sequence>
<reference evidence="3 4" key="1">
    <citation type="submission" date="2013-08" db="EMBL/GenBank/DDBJ databases">
        <authorList>
            <person name="Huang J."/>
            <person name="Wang G."/>
        </authorList>
    </citation>
    <scope>NUCLEOTIDE SEQUENCE [LARGE SCALE GENOMIC DNA]</scope>
    <source>
        <strain evidence="3 4">JSM 076056</strain>
    </source>
</reference>
<proteinExistence type="predicted"/>